<evidence type="ECO:0000313" key="1">
    <source>
        <dbReference type="EMBL" id="MFC4310756.1"/>
    </source>
</evidence>
<dbReference type="EMBL" id="JBHSDU010000003">
    <property type="protein sequence ID" value="MFC4310756.1"/>
    <property type="molecule type" value="Genomic_DNA"/>
</dbReference>
<sequence length="108" mass="11959">MADSGEQLATPEQWAAMTFEPVTIDPGKFGPAWEQARGSMARTAIALLRFDDRELTGHFSEHEEPLLEAMDLHAGLQAELDYLKTHMEALEMAATRVLCAASRLSLRS</sequence>
<reference evidence="2" key="1">
    <citation type="journal article" date="2019" name="Int. J. Syst. Evol. Microbiol.">
        <title>The Global Catalogue of Microorganisms (GCM) 10K type strain sequencing project: providing services to taxonomists for standard genome sequencing and annotation.</title>
        <authorList>
            <consortium name="The Broad Institute Genomics Platform"/>
            <consortium name="The Broad Institute Genome Sequencing Center for Infectious Disease"/>
            <person name="Wu L."/>
            <person name="Ma J."/>
        </authorList>
    </citation>
    <scope>NUCLEOTIDE SEQUENCE [LARGE SCALE GENOMIC DNA]</scope>
    <source>
        <strain evidence="2">CGMCC 1.10759</strain>
    </source>
</reference>
<comment type="caution">
    <text evidence="1">The sequence shown here is derived from an EMBL/GenBank/DDBJ whole genome shotgun (WGS) entry which is preliminary data.</text>
</comment>
<evidence type="ECO:0000313" key="2">
    <source>
        <dbReference type="Proteomes" id="UP001595904"/>
    </source>
</evidence>
<dbReference type="RefSeq" id="WP_380598516.1">
    <property type="nucleotide sequence ID" value="NZ_JBHSDU010000003.1"/>
</dbReference>
<accession>A0ABV8SSZ7</accession>
<dbReference type="Proteomes" id="UP001595904">
    <property type="component" value="Unassembled WGS sequence"/>
</dbReference>
<name>A0ABV8SSZ7_9GAMM</name>
<gene>
    <name evidence="1" type="ORF">ACFPN2_16805</name>
</gene>
<organism evidence="1 2">
    <name type="scientific">Steroidobacter flavus</name>
    <dbReference type="NCBI Taxonomy" id="1842136"/>
    <lineage>
        <taxon>Bacteria</taxon>
        <taxon>Pseudomonadati</taxon>
        <taxon>Pseudomonadota</taxon>
        <taxon>Gammaproteobacteria</taxon>
        <taxon>Steroidobacterales</taxon>
        <taxon>Steroidobacteraceae</taxon>
        <taxon>Steroidobacter</taxon>
    </lineage>
</organism>
<proteinExistence type="predicted"/>
<protein>
    <submittedName>
        <fullName evidence="1">Uncharacterized protein</fullName>
    </submittedName>
</protein>
<keyword evidence="2" id="KW-1185">Reference proteome</keyword>